<evidence type="ECO:0000313" key="2">
    <source>
        <dbReference type="EMBL" id="KAK5969141.1"/>
    </source>
</evidence>
<dbReference type="EMBL" id="WIXE01020539">
    <property type="protein sequence ID" value="KAK5969141.1"/>
    <property type="molecule type" value="Genomic_DNA"/>
</dbReference>
<feature type="region of interest" description="Disordered" evidence="1">
    <location>
        <begin position="1"/>
        <end position="28"/>
    </location>
</feature>
<feature type="region of interest" description="Disordered" evidence="1">
    <location>
        <begin position="256"/>
        <end position="311"/>
    </location>
</feature>
<dbReference type="AlphaFoldDB" id="A0AAN8EVN6"/>
<keyword evidence="3" id="KW-1185">Reference proteome</keyword>
<organism evidence="2 3">
    <name type="scientific">Trichostrongylus colubriformis</name>
    <name type="common">Black scour worm</name>
    <dbReference type="NCBI Taxonomy" id="6319"/>
    <lineage>
        <taxon>Eukaryota</taxon>
        <taxon>Metazoa</taxon>
        <taxon>Ecdysozoa</taxon>
        <taxon>Nematoda</taxon>
        <taxon>Chromadorea</taxon>
        <taxon>Rhabditida</taxon>
        <taxon>Rhabditina</taxon>
        <taxon>Rhabditomorpha</taxon>
        <taxon>Strongyloidea</taxon>
        <taxon>Trichostrongylidae</taxon>
        <taxon>Trichostrongylus</taxon>
    </lineage>
</organism>
<accession>A0AAN8EVN6</accession>
<reference evidence="2 3" key="1">
    <citation type="submission" date="2019-10" db="EMBL/GenBank/DDBJ databases">
        <title>Assembly and Annotation for the nematode Trichostrongylus colubriformis.</title>
        <authorList>
            <person name="Martin J."/>
        </authorList>
    </citation>
    <scope>NUCLEOTIDE SEQUENCE [LARGE SCALE GENOMIC DNA]</scope>
    <source>
        <strain evidence="2">G859</strain>
        <tissue evidence="2">Whole worm</tissue>
    </source>
</reference>
<gene>
    <name evidence="2" type="ORF">GCK32_017243</name>
</gene>
<feature type="compositionally biased region" description="Polar residues" evidence="1">
    <location>
        <begin position="256"/>
        <end position="301"/>
    </location>
</feature>
<protein>
    <submittedName>
        <fullName evidence="2">Uncharacterized protein</fullName>
    </submittedName>
</protein>
<feature type="region of interest" description="Disordered" evidence="1">
    <location>
        <begin position="188"/>
        <end position="243"/>
    </location>
</feature>
<dbReference type="Proteomes" id="UP001331761">
    <property type="component" value="Unassembled WGS sequence"/>
</dbReference>
<proteinExistence type="predicted"/>
<sequence>MTFPPFHGFSRRVPRREREKTRMRNSKINPIHDVVRRVAVAPKPRQCYRKFTSKHADASLSESDGDEYPKIRSYIKPNRNINTVARAMREERMMQKADRSFPTNSRKTPHKQRLDYVVSAERISHCDPSVPTVGEGGSSPQPAPRMSHVLTTMVNADEKRNPLIGKALAGTGSTSRYCKESSLSHVASASSDRVAKHRNFPIPPPQKKSRHSSPVCSASSQSQKSASSHSQKSASSKKRDPTRCSLSRLNMLCNENSNVLPSNHSESSGISEQISTTSKDQMEANTQGRASGTDSGSSVKYSNRKECSPAR</sequence>
<comment type="caution">
    <text evidence="2">The sequence shown here is derived from an EMBL/GenBank/DDBJ whole genome shotgun (WGS) entry which is preliminary data.</text>
</comment>
<feature type="compositionally biased region" description="Low complexity" evidence="1">
    <location>
        <begin position="217"/>
        <end position="234"/>
    </location>
</feature>
<name>A0AAN8EVN6_TRICO</name>
<evidence type="ECO:0000256" key="1">
    <source>
        <dbReference type="SAM" id="MobiDB-lite"/>
    </source>
</evidence>
<evidence type="ECO:0000313" key="3">
    <source>
        <dbReference type="Proteomes" id="UP001331761"/>
    </source>
</evidence>